<proteinExistence type="predicted"/>
<evidence type="ECO:0000313" key="1">
    <source>
        <dbReference type="EMBL" id="CAG8779832.1"/>
    </source>
</evidence>
<gene>
    <name evidence="1" type="ORF">DERYTH_LOCUS19516</name>
</gene>
<reference evidence="1" key="1">
    <citation type="submission" date="2021-06" db="EMBL/GenBank/DDBJ databases">
        <authorList>
            <person name="Kallberg Y."/>
            <person name="Tangrot J."/>
            <person name="Rosling A."/>
        </authorList>
    </citation>
    <scope>NUCLEOTIDE SEQUENCE</scope>
    <source>
        <strain evidence="1">MA453B</strain>
    </source>
</reference>
<evidence type="ECO:0000313" key="2">
    <source>
        <dbReference type="Proteomes" id="UP000789405"/>
    </source>
</evidence>
<organism evidence="1 2">
    <name type="scientific">Dentiscutata erythropus</name>
    <dbReference type="NCBI Taxonomy" id="1348616"/>
    <lineage>
        <taxon>Eukaryota</taxon>
        <taxon>Fungi</taxon>
        <taxon>Fungi incertae sedis</taxon>
        <taxon>Mucoromycota</taxon>
        <taxon>Glomeromycotina</taxon>
        <taxon>Glomeromycetes</taxon>
        <taxon>Diversisporales</taxon>
        <taxon>Gigasporaceae</taxon>
        <taxon>Dentiscutata</taxon>
    </lineage>
</organism>
<protein>
    <submittedName>
        <fullName evidence="1">8373_t:CDS:1</fullName>
    </submittedName>
</protein>
<feature type="non-terminal residue" evidence="1">
    <location>
        <position position="119"/>
    </location>
</feature>
<accession>A0A9N9JHQ2</accession>
<dbReference type="Proteomes" id="UP000789405">
    <property type="component" value="Unassembled WGS sequence"/>
</dbReference>
<dbReference type="AlphaFoldDB" id="A0A9N9JHQ2"/>
<keyword evidence="2" id="KW-1185">Reference proteome</keyword>
<comment type="caution">
    <text evidence="1">The sequence shown here is derived from an EMBL/GenBank/DDBJ whole genome shotgun (WGS) entry which is preliminary data.</text>
</comment>
<name>A0A9N9JHQ2_9GLOM</name>
<dbReference type="EMBL" id="CAJVPY010021514">
    <property type="protein sequence ID" value="CAG8779832.1"/>
    <property type="molecule type" value="Genomic_DNA"/>
</dbReference>
<sequence>NEKLSSKKKAICWTNSEVPILAHINNIQNTICCQVPRNLDNPEILALNTKAWKKKDLNQKTTNKTIEEKKSEPKFILKKNKSDKLDYDSAIKQVKDILSTSPQILSSPRMKSAPESYKT</sequence>